<dbReference type="AlphaFoldDB" id="A0A2B8BC95"/>
<gene>
    <name evidence="5" type="ORF">CRT60_02875</name>
</gene>
<dbReference type="Gene3D" id="1.10.10.2830">
    <property type="match status" value="1"/>
</dbReference>
<accession>A0A2B8BC95</accession>
<name>A0A2B8BC95_9PROT</name>
<evidence type="ECO:0000259" key="4">
    <source>
        <dbReference type="SMART" id="SM00470"/>
    </source>
</evidence>
<dbReference type="SMART" id="SM00470">
    <property type="entry name" value="ParB"/>
    <property type="match status" value="1"/>
</dbReference>
<dbReference type="OrthoDB" id="7812516at2"/>
<dbReference type="Pfam" id="PF17762">
    <property type="entry name" value="HTH_ParB"/>
    <property type="match status" value="1"/>
</dbReference>
<evidence type="ECO:0000313" key="6">
    <source>
        <dbReference type="Proteomes" id="UP000225379"/>
    </source>
</evidence>
<evidence type="ECO:0000256" key="3">
    <source>
        <dbReference type="SAM" id="MobiDB-lite"/>
    </source>
</evidence>
<reference evidence="6" key="1">
    <citation type="submission" date="2017-10" db="EMBL/GenBank/DDBJ databases">
        <authorList>
            <person name="Kravchenko I.K."/>
            <person name="Grouzdev D.S."/>
        </authorList>
    </citation>
    <scope>NUCLEOTIDE SEQUENCE [LARGE SCALE GENOMIC DNA]</scope>
    <source>
        <strain evidence="6">B2</strain>
    </source>
</reference>
<sequence length="281" mass="30287">MSLAAMGDAACIAVAAIAVPDSHARRRIDDDGLDSLARSIEEVGLLQPIMVRPLGNGRYELLAGARRLRAMQALGRAGVPAVPVTNEGAAVLSLVENMQRQGLDALELAEALQRLVERGWGREALARLVGRSTSWIGDMLGLNRLPDWIKAEYPQARRLVSRSLLVEIVRVRDASAQAELWRQAAGGALTVRQARRMRREALPAVPRALSAVRRCVRQLDRIDTAPDLAEKDRSALLALRDRIDLLLGGGDGNGAESRDEARGFPVDPLQAGGGVPVADAR</sequence>
<dbReference type="Pfam" id="PF02195">
    <property type="entry name" value="ParB_N"/>
    <property type="match status" value="1"/>
</dbReference>
<dbReference type="EMBL" id="PDKW01000037">
    <property type="protein sequence ID" value="PGH58954.1"/>
    <property type="molecule type" value="Genomic_DNA"/>
</dbReference>
<organism evidence="5 6">
    <name type="scientific">Azospirillum palustre</name>
    <dbReference type="NCBI Taxonomy" id="2044885"/>
    <lineage>
        <taxon>Bacteria</taxon>
        <taxon>Pseudomonadati</taxon>
        <taxon>Pseudomonadota</taxon>
        <taxon>Alphaproteobacteria</taxon>
        <taxon>Rhodospirillales</taxon>
        <taxon>Azospirillaceae</taxon>
        <taxon>Azospirillum</taxon>
    </lineage>
</organism>
<dbReference type="GO" id="GO:0007059">
    <property type="term" value="P:chromosome segregation"/>
    <property type="evidence" value="ECO:0007669"/>
    <property type="project" value="UniProtKB-KW"/>
</dbReference>
<dbReference type="RefSeq" id="WP_098734948.1">
    <property type="nucleotide sequence ID" value="NZ_PDKW01000037.1"/>
</dbReference>
<comment type="similarity">
    <text evidence="1">Belongs to the ParB family.</text>
</comment>
<keyword evidence="6" id="KW-1185">Reference proteome</keyword>
<dbReference type="PANTHER" id="PTHR33375:SF1">
    <property type="entry name" value="CHROMOSOME-PARTITIONING PROTEIN PARB-RELATED"/>
    <property type="match status" value="1"/>
</dbReference>
<dbReference type="GO" id="GO:0005694">
    <property type="term" value="C:chromosome"/>
    <property type="evidence" value="ECO:0007669"/>
    <property type="project" value="TreeGrafter"/>
</dbReference>
<dbReference type="SUPFAM" id="SSF110849">
    <property type="entry name" value="ParB/Sulfiredoxin"/>
    <property type="match status" value="1"/>
</dbReference>
<dbReference type="InterPro" id="IPR050336">
    <property type="entry name" value="Chromosome_partition/occlusion"/>
</dbReference>
<dbReference type="InterPro" id="IPR004437">
    <property type="entry name" value="ParB/RepB/Spo0J"/>
</dbReference>
<dbReference type="InterPro" id="IPR003115">
    <property type="entry name" value="ParB_N"/>
</dbReference>
<dbReference type="InterPro" id="IPR041468">
    <property type="entry name" value="HTH_ParB/Spo0J"/>
</dbReference>
<dbReference type="NCBIfam" id="TIGR00180">
    <property type="entry name" value="parB_part"/>
    <property type="match status" value="1"/>
</dbReference>
<evidence type="ECO:0000313" key="5">
    <source>
        <dbReference type="EMBL" id="PGH58954.1"/>
    </source>
</evidence>
<comment type="caution">
    <text evidence="5">The sequence shown here is derived from an EMBL/GenBank/DDBJ whole genome shotgun (WGS) entry which is preliminary data.</text>
</comment>
<proteinExistence type="inferred from homology"/>
<dbReference type="Gene3D" id="3.90.1530.30">
    <property type="match status" value="1"/>
</dbReference>
<dbReference type="GO" id="GO:0003677">
    <property type="term" value="F:DNA binding"/>
    <property type="evidence" value="ECO:0007669"/>
    <property type="project" value="InterPro"/>
</dbReference>
<evidence type="ECO:0000256" key="1">
    <source>
        <dbReference type="ARBA" id="ARBA00006295"/>
    </source>
</evidence>
<dbReference type="InterPro" id="IPR036086">
    <property type="entry name" value="ParB/Sulfiredoxin_sf"/>
</dbReference>
<feature type="region of interest" description="Disordered" evidence="3">
    <location>
        <begin position="254"/>
        <end position="281"/>
    </location>
</feature>
<feature type="domain" description="ParB-like N-terminal" evidence="4">
    <location>
        <begin position="10"/>
        <end position="98"/>
    </location>
</feature>
<evidence type="ECO:0000256" key="2">
    <source>
        <dbReference type="ARBA" id="ARBA00022829"/>
    </source>
</evidence>
<keyword evidence="2" id="KW-0159">Chromosome partition</keyword>
<dbReference type="Proteomes" id="UP000225379">
    <property type="component" value="Unassembled WGS sequence"/>
</dbReference>
<dbReference type="PANTHER" id="PTHR33375">
    <property type="entry name" value="CHROMOSOME-PARTITIONING PROTEIN PARB-RELATED"/>
    <property type="match status" value="1"/>
</dbReference>
<protein>
    <submittedName>
        <fullName evidence="5">Chromosome partitioning protein</fullName>
    </submittedName>
</protein>